<reference evidence="1 2" key="1">
    <citation type="submission" date="2020-08" db="EMBL/GenBank/DDBJ databases">
        <title>Cohnella phylogeny.</title>
        <authorList>
            <person name="Dunlap C."/>
        </authorList>
    </citation>
    <scope>NUCLEOTIDE SEQUENCE [LARGE SCALE GENOMIC DNA]</scope>
    <source>
        <strain evidence="1 2">DSM 25241</strain>
    </source>
</reference>
<keyword evidence="2" id="KW-1185">Reference proteome</keyword>
<comment type="caution">
    <text evidence="1">The sequence shown here is derived from an EMBL/GenBank/DDBJ whole genome shotgun (WGS) entry which is preliminary data.</text>
</comment>
<dbReference type="SUPFAM" id="SSF74650">
    <property type="entry name" value="Galactose mutarotase-like"/>
    <property type="match status" value="1"/>
</dbReference>
<dbReference type="GO" id="GO:0030246">
    <property type="term" value="F:carbohydrate binding"/>
    <property type="evidence" value="ECO:0007669"/>
    <property type="project" value="InterPro"/>
</dbReference>
<dbReference type="EMBL" id="JACJVQ010000008">
    <property type="protein sequence ID" value="MBB6634946.1"/>
    <property type="molecule type" value="Genomic_DNA"/>
</dbReference>
<dbReference type="GO" id="GO:0005975">
    <property type="term" value="P:carbohydrate metabolic process"/>
    <property type="evidence" value="ECO:0007669"/>
    <property type="project" value="InterPro"/>
</dbReference>
<name>A0A841SWE7_9BACL</name>
<dbReference type="GO" id="GO:0016853">
    <property type="term" value="F:isomerase activity"/>
    <property type="evidence" value="ECO:0007669"/>
    <property type="project" value="InterPro"/>
</dbReference>
<dbReference type="InterPro" id="IPR011013">
    <property type="entry name" value="Gal_mutarotase_sf_dom"/>
</dbReference>
<dbReference type="Pfam" id="PF01263">
    <property type="entry name" value="Aldose_epim"/>
    <property type="match status" value="1"/>
</dbReference>
<dbReference type="Proteomes" id="UP000535838">
    <property type="component" value="Unassembled WGS sequence"/>
</dbReference>
<dbReference type="AlphaFoldDB" id="A0A841SWE7"/>
<dbReference type="RefSeq" id="WP_185120169.1">
    <property type="nucleotide sequence ID" value="NZ_JACJVQ010000008.1"/>
</dbReference>
<dbReference type="InterPro" id="IPR014718">
    <property type="entry name" value="GH-type_carb-bd"/>
</dbReference>
<organism evidence="1 2">
    <name type="scientific">Cohnella thailandensis</name>
    <dbReference type="NCBI Taxonomy" id="557557"/>
    <lineage>
        <taxon>Bacteria</taxon>
        <taxon>Bacillati</taxon>
        <taxon>Bacillota</taxon>
        <taxon>Bacilli</taxon>
        <taxon>Bacillales</taxon>
        <taxon>Paenibacillaceae</taxon>
        <taxon>Cohnella</taxon>
    </lineage>
</organism>
<gene>
    <name evidence="1" type="ORF">H7B67_12565</name>
</gene>
<evidence type="ECO:0000313" key="2">
    <source>
        <dbReference type="Proteomes" id="UP000535838"/>
    </source>
</evidence>
<dbReference type="CDD" id="cd01081">
    <property type="entry name" value="Aldose_epim"/>
    <property type="match status" value="1"/>
</dbReference>
<dbReference type="Gene3D" id="2.70.98.10">
    <property type="match status" value="1"/>
</dbReference>
<dbReference type="InterPro" id="IPR008183">
    <property type="entry name" value="Aldose_1/G6P_1-epimerase"/>
</dbReference>
<accession>A0A841SWE7</accession>
<sequence>MSQRYRIERRAEDGIDVLALSDAGTDSIVELVPAVGNNVIRFRSGGREALSPPSRIGALQQEKDAPFRYGTPILSPPNRVKKGIFHYKGRTYHLPLNEPPDHHLHGELCSREWEAIATGASDEEGVFVTSRFRYADHPDILSYFPHPLSFEITCRLKEGRMELSGTILNEGEDAAPFAFGLHPYFSIPFGQDEEVTLQVPAAAEWPVSNLALVQGRPEPTELSRSLNEGISILNYPVLGCSLLSLGGGTSDCRIQLGDYSIRYRLGPELPFLVLFRPDWSDSFSLEPYTCATDAFNLPYEPELTGAKGIAPGEALSFSTLTWVEEQ</sequence>
<evidence type="ECO:0000313" key="1">
    <source>
        <dbReference type="EMBL" id="MBB6634946.1"/>
    </source>
</evidence>
<proteinExistence type="predicted"/>
<protein>
    <submittedName>
        <fullName evidence="1">Aldose 1-epimerase</fullName>
    </submittedName>
</protein>